<gene>
    <name evidence="1" type="ORF">CWI80_00410</name>
</gene>
<reference evidence="2" key="1">
    <citation type="journal article" date="2018" name="Front. Microbiol.">
        <title>Genome-Based Analysis Reveals the Taxonomy and Diversity of the Family Idiomarinaceae.</title>
        <authorList>
            <person name="Liu Y."/>
            <person name="Lai Q."/>
            <person name="Shao Z."/>
        </authorList>
    </citation>
    <scope>NUCLEOTIDE SEQUENCE [LARGE SCALE GENOMIC DNA]</scope>
    <source>
        <strain evidence="2">c121</strain>
    </source>
</reference>
<dbReference type="STRING" id="1122124.GCA_000423165_01315"/>
<dbReference type="EMBL" id="PIQE01000001">
    <property type="protein sequence ID" value="RUO73865.1"/>
    <property type="molecule type" value="Genomic_DNA"/>
</dbReference>
<dbReference type="Proteomes" id="UP000287022">
    <property type="component" value="Unassembled WGS sequence"/>
</dbReference>
<proteinExistence type="predicted"/>
<evidence type="ECO:0000313" key="2">
    <source>
        <dbReference type="Proteomes" id="UP000287022"/>
    </source>
</evidence>
<sequence>MSKPFKLSFIVGLVVLGLGILAIQVWHSSNDKLSSSARNALYTELLEMSGQLNRDLPRLLDRNTRFERAEAANYGMRFYYSLIKIDRYSHDIEDIQAQIEPQMLAAYCQGDALAFYREEADFVEFQYLDQSGQKLFRLRYTAEACAPASM</sequence>
<name>A0A432Z7P8_9GAMM</name>
<organism evidence="1 2">
    <name type="scientific">Pseudidiomarina sediminum</name>
    <dbReference type="NCBI Taxonomy" id="431675"/>
    <lineage>
        <taxon>Bacteria</taxon>
        <taxon>Pseudomonadati</taxon>
        <taxon>Pseudomonadota</taxon>
        <taxon>Gammaproteobacteria</taxon>
        <taxon>Alteromonadales</taxon>
        <taxon>Idiomarinaceae</taxon>
        <taxon>Pseudidiomarina</taxon>
    </lineage>
</organism>
<protein>
    <submittedName>
        <fullName evidence="1">Uncharacterized protein</fullName>
    </submittedName>
</protein>
<dbReference type="AlphaFoldDB" id="A0A432Z7P8"/>
<dbReference type="RefSeq" id="WP_026862259.1">
    <property type="nucleotide sequence ID" value="NZ_PIQE01000001.1"/>
</dbReference>
<keyword evidence="2" id="KW-1185">Reference proteome</keyword>
<evidence type="ECO:0000313" key="1">
    <source>
        <dbReference type="EMBL" id="RUO73865.1"/>
    </source>
</evidence>
<accession>A0A432Z7P8</accession>
<comment type="caution">
    <text evidence="1">The sequence shown here is derived from an EMBL/GenBank/DDBJ whole genome shotgun (WGS) entry which is preliminary data.</text>
</comment>